<evidence type="ECO:0000313" key="10">
    <source>
        <dbReference type="Proteomes" id="UP000747110"/>
    </source>
</evidence>
<feature type="transmembrane region" description="Helical" evidence="6">
    <location>
        <begin position="1167"/>
        <end position="1185"/>
    </location>
</feature>
<evidence type="ECO:0000313" key="8">
    <source>
        <dbReference type="EMBL" id="GIL76489.1"/>
    </source>
</evidence>
<sequence length="1482" mass="156213">MASATVSAAVATASVELPTCPICLSEYRSGLRKPFDLGCGHCICGRCYASLSVTGPRTCPIDRSPWNNPHTAYELLHLLEQLQKSHGTTPDAGPDVTPNPEFQPQRRGDPPCWNGYDPFRAVAGVLLHYSDLWRAVTRSSSPDEDNTEMDFQELCGHLSLLLPSWFSDAFWLALPGLIAALLCYSWRFIAATAILVMPCMLTVAGMVEVQQPTSPGFAAAMAAGFLGTMVGLRTLLASGLLQQLLSFTMLCVLVVWLVVLLTRRGPIALLRRSWLMGIVLAASGWLWWMGMGPAERLGLHYELLRRAMILGVVSGDYVQRADIAAAAVARESRPLLDIQTMLLLLIRGVATPAIFWSMMAWLEGYRSALPGGSAASITTPQARDGSSLFFASNRYELDWLLLRTTVSVGVLCCTGSLRHSTNANVAMYGVFLLLRLIASNLRLLQLLRDEIAALRFSAPTPRAAVTNRVVGRADSVAASNGSSVRRQLRAASMARGARTTQSRLQPRQLLEERNHLTGSLPTGGSEGAPSQSALVAPRQSQAAFNNPARPATGSSHKDIPTAAAAVAEAVPGPRPALGPRFAALWPEQSWPVRADHQAPVPPPRPQHLSASSAAVSASASQLQRTQVPQAGSATRAEASPNTVPGTAAAEPSHALMDCLTSAAEANGNGEGGGSPTDASILTPELEQPTTAQLRAEFDVLLHNKDRGSTEVAASSLDMQAMFELGDGSDGVQTGAGASSMEVPLQVTPSIVAAPTPGSQAVPTTSLAAPQHNGIGVGAPTSESVSPTVDHLSESQPTEVSAATSAAAVMASQSAILPTLSVAAATITPGTSASPVAVVSTAADVLRHQSPGAPSIWPSFAAEMPYARAAAEGHGLLGGSSRLTDNPSTGAALAMATPGIFRFVGQPPPADSATVQLTADPRQRLSSWDTGSRTGIDNSSTAAISGRDVNLSDGSAGARPVAFSIDAAGVISEAHAMRRVEVDGSTSGLTVTRSRAMARSPMLAARGRGRGSREITGAGHTSNPSQSYAAFSASASGRTNRSLNAAGSVHVAAAGDNMRPEARAGNGTGHVNGLGAESPRVGAVMGSGFGLEADSGAGATTGSHTTGNAGIEDAGILHWGIAARAALATADRLNAVVATATRASASAGAGNAGRYQTDLLAMQRRGGVFDGLVWAFTLLTLVQWALHVPPWPFVLAAMDNLLGWLVPTLRCASSVIIFSLSFRLVLLYRTGRLKHALLPCGSIYGIWDVHTSFCFNLGVLAAALLPRLFGDRWASLYTMYLGLATNAELIGRMTLVLLQPLRYVDPPPLLSLPLLPVVAMWLFWSSNARRMWKWPFINIQGARNLGLPVFLAAAALGLDPALSERLVLLLARTLSYWVRGGRAARRRGFLGNVFMVIQSGTEITDMRLAETLASLQRVDRGGGWGWLLVSLLVPVLAAIQALVVRLWRWSVVQLERVEFEELVEEMRAARDHGTGGVVMPTRR</sequence>
<dbReference type="PROSITE" id="PS00518">
    <property type="entry name" value="ZF_RING_1"/>
    <property type="match status" value="1"/>
</dbReference>
<dbReference type="Proteomes" id="UP000747110">
    <property type="component" value="Unassembled WGS sequence"/>
</dbReference>
<feature type="transmembrane region" description="Helical" evidence="6">
    <location>
        <begin position="1205"/>
        <end position="1227"/>
    </location>
</feature>
<accession>A0A8J4FJ58</accession>
<dbReference type="SMART" id="SM00184">
    <property type="entry name" value="RING"/>
    <property type="match status" value="1"/>
</dbReference>
<organism evidence="8 10">
    <name type="scientific">Volvox reticuliferus</name>
    <dbReference type="NCBI Taxonomy" id="1737510"/>
    <lineage>
        <taxon>Eukaryota</taxon>
        <taxon>Viridiplantae</taxon>
        <taxon>Chlorophyta</taxon>
        <taxon>core chlorophytes</taxon>
        <taxon>Chlorophyceae</taxon>
        <taxon>CS clade</taxon>
        <taxon>Chlamydomonadales</taxon>
        <taxon>Volvocaceae</taxon>
        <taxon>Volvox</taxon>
    </lineage>
</organism>
<evidence type="ECO:0000256" key="1">
    <source>
        <dbReference type="ARBA" id="ARBA00022723"/>
    </source>
</evidence>
<reference evidence="8" key="1">
    <citation type="journal article" date="2021" name="Proc. Natl. Acad. Sci. U.S.A.">
        <title>Three genomes in the algal genus Volvox reveal the fate of a haploid sex-determining region after a transition to homothallism.</title>
        <authorList>
            <person name="Yamamoto K."/>
            <person name="Hamaji T."/>
            <person name="Kawai-Toyooka H."/>
            <person name="Matsuzaki R."/>
            <person name="Takahashi F."/>
            <person name="Nishimura Y."/>
            <person name="Kawachi M."/>
            <person name="Noguchi H."/>
            <person name="Minakuchi Y."/>
            <person name="Umen J.G."/>
            <person name="Toyoda A."/>
            <person name="Nozaki H."/>
        </authorList>
    </citation>
    <scope>NUCLEOTIDE SEQUENCE</scope>
    <source>
        <strain evidence="9">NIES-3785</strain>
        <strain evidence="8">NIES-3786</strain>
    </source>
</reference>
<evidence type="ECO:0000256" key="6">
    <source>
        <dbReference type="SAM" id="Phobius"/>
    </source>
</evidence>
<proteinExistence type="predicted"/>
<comment type="caution">
    <text evidence="8">The sequence shown here is derived from an EMBL/GenBank/DDBJ whole genome shotgun (WGS) entry which is preliminary data.</text>
</comment>
<dbReference type="SUPFAM" id="SSF57850">
    <property type="entry name" value="RING/U-box"/>
    <property type="match status" value="1"/>
</dbReference>
<evidence type="ECO:0000256" key="2">
    <source>
        <dbReference type="ARBA" id="ARBA00022771"/>
    </source>
</evidence>
<feature type="transmembrane region" description="Helical" evidence="6">
    <location>
        <begin position="216"/>
        <end position="235"/>
    </location>
</feature>
<keyword evidence="6" id="KW-1133">Transmembrane helix</keyword>
<dbReference type="GO" id="GO:0008270">
    <property type="term" value="F:zinc ion binding"/>
    <property type="evidence" value="ECO:0007669"/>
    <property type="project" value="UniProtKB-KW"/>
</dbReference>
<feature type="transmembrane region" description="Helical" evidence="6">
    <location>
        <begin position="273"/>
        <end position="290"/>
    </location>
</feature>
<feature type="transmembrane region" description="Helical" evidence="6">
    <location>
        <begin position="1306"/>
        <end position="1323"/>
    </location>
</feature>
<name>A0A8J4FJ58_9CHLO</name>
<keyword evidence="6" id="KW-0472">Membrane</keyword>
<dbReference type="InterPro" id="IPR017907">
    <property type="entry name" value="Znf_RING_CS"/>
</dbReference>
<evidence type="ECO:0000256" key="5">
    <source>
        <dbReference type="SAM" id="MobiDB-lite"/>
    </source>
</evidence>
<feature type="region of interest" description="Disordered" evidence="5">
    <location>
        <begin position="487"/>
        <end position="559"/>
    </location>
</feature>
<dbReference type="InterPro" id="IPR013083">
    <property type="entry name" value="Znf_RING/FYVE/PHD"/>
</dbReference>
<keyword evidence="2 4" id="KW-0863">Zinc-finger</keyword>
<keyword evidence="6" id="KW-0812">Transmembrane</keyword>
<keyword evidence="10" id="KW-1185">Reference proteome</keyword>
<feature type="transmembrane region" description="Helical" evidence="6">
    <location>
        <begin position="241"/>
        <end position="261"/>
    </location>
</feature>
<feature type="transmembrane region" description="Helical" evidence="6">
    <location>
        <begin position="188"/>
        <end position="209"/>
    </location>
</feature>
<feature type="compositionally biased region" description="Polar residues" evidence="5">
    <location>
        <begin position="621"/>
        <end position="632"/>
    </location>
</feature>
<protein>
    <recommendedName>
        <fullName evidence="7">RING-type domain-containing protein</fullName>
    </recommendedName>
</protein>
<feature type="transmembrane region" description="Helical" evidence="6">
    <location>
        <begin position="1248"/>
        <end position="1268"/>
    </location>
</feature>
<feature type="compositionally biased region" description="Polar residues" evidence="5">
    <location>
        <begin position="516"/>
        <end position="544"/>
    </location>
</feature>
<feature type="transmembrane region" description="Helical" evidence="6">
    <location>
        <begin position="1344"/>
        <end position="1361"/>
    </location>
</feature>
<dbReference type="EMBL" id="BNCQ01000008">
    <property type="protein sequence ID" value="GIM01198.1"/>
    <property type="molecule type" value="Genomic_DNA"/>
</dbReference>
<dbReference type="EMBL" id="BNCP01000008">
    <property type="protein sequence ID" value="GIL76489.1"/>
    <property type="molecule type" value="Genomic_DNA"/>
</dbReference>
<feature type="compositionally biased region" description="Polar residues" evidence="5">
    <location>
        <begin position="923"/>
        <end position="942"/>
    </location>
</feature>
<gene>
    <name evidence="8" type="ORF">Vretifemale_6172</name>
    <name evidence="9" type="ORF">Vretimale_6002</name>
</gene>
<keyword evidence="1" id="KW-0479">Metal-binding</keyword>
<evidence type="ECO:0000256" key="3">
    <source>
        <dbReference type="ARBA" id="ARBA00022833"/>
    </source>
</evidence>
<feature type="region of interest" description="Disordered" evidence="5">
    <location>
        <begin position="593"/>
        <end position="648"/>
    </location>
</feature>
<feature type="transmembrane region" description="Helical" evidence="6">
    <location>
        <begin position="1423"/>
        <end position="1446"/>
    </location>
</feature>
<dbReference type="PROSITE" id="PS50089">
    <property type="entry name" value="ZF_RING_2"/>
    <property type="match status" value="1"/>
</dbReference>
<dbReference type="OrthoDB" id="6105938at2759"/>
<evidence type="ECO:0000313" key="9">
    <source>
        <dbReference type="EMBL" id="GIM01198.1"/>
    </source>
</evidence>
<dbReference type="Gene3D" id="3.30.40.10">
    <property type="entry name" value="Zinc/RING finger domain, C3HC4 (zinc finger)"/>
    <property type="match status" value="1"/>
</dbReference>
<evidence type="ECO:0000259" key="7">
    <source>
        <dbReference type="PROSITE" id="PS50089"/>
    </source>
</evidence>
<feature type="region of interest" description="Disordered" evidence="5">
    <location>
        <begin position="904"/>
        <end position="948"/>
    </location>
</feature>
<feature type="region of interest" description="Disordered" evidence="5">
    <location>
        <begin position="1002"/>
        <end position="1032"/>
    </location>
</feature>
<dbReference type="InterPro" id="IPR001841">
    <property type="entry name" value="Znf_RING"/>
</dbReference>
<feature type="domain" description="RING-type" evidence="7">
    <location>
        <begin position="20"/>
        <end position="63"/>
    </location>
</feature>
<keyword evidence="3" id="KW-0862">Zinc</keyword>
<evidence type="ECO:0000256" key="4">
    <source>
        <dbReference type="PROSITE-ProRule" id="PRU00175"/>
    </source>
</evidence>
<feature type="region of interest" description="Disordered" evidence="5">
    <location>
        <begin position="86"/>
        <end position="107"/>
    </location>
</feature>
<feature type="compositionally biased region" description="Low complexity" evidence="5">
    <location>
        <begin position="609"/>
        <end position="620"/>
    </location>
</feature>
<dbReference type="Proteomes" id="UP000722791">
    <property type="component" value="Unassembled WGS sequence"/>
</dbReference>